<dbReference type="RefSeq" id="WP_126599320.1">
    <property type="nucleotide sequence ID" value="NZ_LR134510.1"/>
</dbReference>
<evidence type="ECO:0000313" key="1">
    <source>
        <dbReference type="EMBL" id="VEJ09410.1"/>
    </source>
</evidence>
<protein>
    <submittedName>
        <fullName evidence="1">Uncharacterized protein</fullName>
    </submittedName>
</protein>
<reference evidence="1 2" key="1">
    <citation type="submission" date="2018-12" db="EMBL/GenBank/DDBJ databases">
        <authorList>
            <consortium name="Pathogen Informatics"/>
        </authorList>
    </citation>
    <scope>NUCLEOTIDE SEQUENCE [LARGE SCALE GENOMIC DNA]</scope>
    <source>
        <strain evidence="1 2">NCTC12871</strain>
    </source>
</reference>
<gene>
    <name evidence="1" type="ORF">NCTC12871_00863</name>
</gene>
<sequence length="75" mass="8583">MINVLAFVVVLCAFVATWHFFYESIISPNKITVLRTELLLLEAELSLLDINKLNANDKDVYHLLSHGVENLVNHF</sequence>
<dbReference type="Proteomes" id="UP000279799">
    <property type="component" value="Chromosome"/>
</dbReference>
<proteinExistence type="predicted"/>
<dbReference type="KEGG" id="adp:NCTC12871_00863"/>
<organism evidence="1 2">
    <name type="scientific">Actinobacillus delphinicola</name>
    <dbReference type="NCBI Taxonomy" id="51161"/>
    <lineage>
        <taxon>Bacteria</taxon>
        <taxon>Pseudomonadati</taxon>
        <taxon>Pseudomonadota</taxon>
        <taxon>Gammaproteobacteria</taxon>
        <taxon>Pasteurellales</taxon>
        <taxon>Pasteurellaceae</taxon>
        <taxon>Actinobacillus</taxon>
    </lineage>
</organism>
<dbReference type="EMBL" id="LR134510">
    <property type="protein sequence ID" value="VEJ09410.1"/>
    <property type="molecule type" value="Genomic_DNA"/>
</dbReference>
<accession>A0A448TTS7</accession>
<name>A0A448TTS7_9PAST</name>
<keyword evidence="2" id="KW-1185">Reference proteome</keyword>
<evidence type="ECO:0000313" key="2">
    <source>
        <dbReference type="Proteomes" id="UP000279799"/>
    </source>
</evidence>
<dbReference type="AlphaFoldDB" id="A0A448TTS7"/>